<feature type="transmembrane region" description="Helical" evidence="8">
    <location>
        <begin position="138"/>
        <end position="166"/>
    </location>
</feature>
<evidence type="ECO:0000313" key="10">
    <source>
        <dbReference type="EMBL" id="NYD70485.1"/>
    </source>
</evidence>
<dbReference type="GO" id="GO:0005886">
    <property type="term" value="C:plasma membrane"/>
    <property type="evidence" value="ECO:0007669"/>
    <property type="project" value="UniProtKB-SubCell"/>
</dbReference>
<feature type="domain" description="Major facilitator superfamily (MFS) profile" evidence="9">
    <location>
        <begin position="37"/>
        <end position="450"/>
    </location>
</feature>
<sequence>MSVNDRVRVEPGTAGARNEAGGSAAGGGAAPKGLKKVVAASMVGTVVEWYEFFLYATAASLVFGTVFFPNAGTRLDGIIAAFLTYAVGFIARPLGGIVFGQIGDRLGRKHTLQVTIIMIGAATFLIGCLPGFDSIGYWAPALLVVLRFIQGFALGGEWGGAVLLVAEQSPDRSRAFWASWPQAAVPVGNLLATLVLLTMSAVLPAEQFLGWGWRVAFWISALIVLVGYYIRTHVNEAPIFIEARAEAEASKAVRVGVFEVVRRYPRGVLSAMGLRLAENILYYIIVSFSIVYLVTVHEYNTSQLLLALLIAHAVHFAVIPQAGRLADRIGRKPVYLAGAVLGATWAFFAFPLFDTLNPVLIVAAVTIGLCFHALMYAGQPAIMAEMFPTRMRYSGVSLGYQVTSVVAGSLAPIIASALLQQYSSWIPVALYVLIACAITAVTVLTLRETRGISLRAVDAADAARVAAESGAVRA</sequence>
<dbReference type="PROSITE" id="PS00217">
    <property type="entry name" value="SUGAR_TRANSPORT_2"/>
    <property type="match status" value="1"/>
</dbReference>
<feature type="transmembrane region" description="Helical" evidence="8">
    <location>
        <begin position="303"/>
        <end position="322"/>
    </location>
</feature>
<evidence type="ECO:0000256" key="4">
    <source>
        <dbReference type="ARBA" id="ARBA00022692"/>
    </source>
</evidence>
<name>A0A852SNV6_9MICO</name>
<gene>
    <name evidence="10" type="ORF">BJ984_001643</name>
</gene>
<feature type="transmembrane region" description="Helical" evidence="8">
    <location>
        <begin position="359"/>
        <end position="377"/>
    </location>
</feature>
<dbReference type="InterPro" id="IPR005829">
    <property type="entry name" value="Sugar_transporter_CS"/>
</dbReference>
<comment type="subcellular location">
    <subcellularLocation>
        <location evidence="1">Cell membrane</location>
        <topology evidence="1">Multi-pass membrane protein</topology>
    </subcellularLocation>
</comment>
<evidence type="ECO:0000256" key="1">
    <source>
        <dbReference type="ARBA" id="ARBA00004651"/>
    </source>
</evidence>
<feature type="transmembrane region" description="Helical" evidence="8">
    <location>
        <begin position="398"/>
        <end position="419"/>
    </location>
</feature>
<organism evidence="10 11">
    <name type="scientific">Herbiconiux flava</name>
    <dbReference type="NCBI Taxonomy" id="881268"/>
    <lineage>
        <taxon>Bacteria</taxon>
        <taxon>Bacillati</taxon>
        <taxon>Actinomycetota</taxon>
        <taxon>Actinomycetes</taxon>
        <taxon>Micrococcales</taxon>
        <taxon>Microbacteriaceae</taxon>
        <taxon>Herbiconiux</taxon>
    </lineage>
</organism>
<dbReference type="PANTHER" id="PTHR43045">
    <property type="entry name" value="SHIKIMATE TRANSPORTER"/>
    <property type="match status" value="1"/>
</dbReference>
<dbReference type="SUPFAM" id="SSF103473">
    <property type="entry name" value="MFS general substrate transporter"/>
    <property type="match status" value="1"/>
</dbReference>
<dbReference type="PROSITE" id="PS00216">
    <property type="entry name" value="SUGAR_TRANSPORT_1"/>
    <property type="match status" value="1"/>
</dbReference>
<dbReference type="PROSITE" id="PS50850">
    <property type="entry name" value="MFS"/>
    <property type="match status" value="1"/>
</dbReference>
<dbReference type="Gene3D" id="1.20.1250.20">
    <property type="entry name" value="MFS general substrate transporter like domains"/>
    <property type="match status" value="1"/>
</dbReference>
<dbReference type="RefSeq" id="WP_179547600.1">
    <property type="nucleotide sequence ID" value="NZ_BSEW01000001.1"/>
</dbReference>
<feature type="transmembrane region" description="Helical" evidence="8">
    <location>
        <begin position="280"/>
        <end position="297"/>
    </location>
</feature>
<comment type="caution">
    <text evidence="10">The sequence shown here is derived from an EMBL/GenBank/DDBJ whole genome shotgun (WGS) entry which is preliminary data.</text>
</comment>
<evidence type="ECO:0000256" key="7">
    <source>
        <dbReference type="SAM" id="MobiDB-lite"/>
    </source>
</evidence>
<dbReference type="EMBL" id="JACCBM010000001">
    <property type="protein sequence ID" value="NYD70485.1"/>
    <property type="molecule type" value="Genomic_DNA"/>
</dbReference>
<dbReference type="Proteomes" id="UP000549913">
    <property type="component" value="Unassembled WGS sequence"/>
</dbReference>
<feature type="transmembrane region" description="Helical" evidence="8">
    <location>
        <begin position="112"/>
        <end position="132"/>
    </location>
</feature>
<dbReference type="PANTHER" id="PTHR43045:SF1">
    <property type="entry name" value="SHIKIMATE TRANSPORTER"/>
    <property type="match status" value="1"/>
</dbReference>
<feature type="transmembrane region" description="Helical" evidence="8">
    <location>
        <begin position="52"/>
        <end position="72"/>
    </location>
</feature>
<dbReference type="GO" id="GO:0022857">
    <property type="term" value="F:transmembrane transporter activity"/>
    <property type="evidence" value="ECO:0007669"/>
    <property type="project" value="InterPro"/>
</dbReference>
<evidence type="ECO:0000256" key="5">
    <source>
        <dbReference type="ARBA" id="ARBA00022989"/>
    </source>
</evidence>
<dbReference type="AlphaFoldDB" id="A0A852SNV6"/>
<keyword evidence="6 8" id="KW-0472">Membrane</keyword>
<keyword evidence="2" id="KW-0813">Transport</keyword>
<dbReference type="InterPro" id="IPR011701">
    <property type="entry name" value="MFS"/>
</dbReference>
<feature type="transmembrane region" description="Helical" evidence="8">
    <location>
        <begin position="334"/>
        <end position="353"/>
    </location>
</feature>
<evidence type="ECO:0000313" key="11">
    <source>
        <dbReference type="Proteomes" id="UP000549913"/>
    </source>
</evidence>
<dbReference type="InterPro" id="IPR020846">
    <property type="entry name" value="MFS_dom"/>
</dbReference>
<accession>A0A852SNV6</accession>
<keyword evidence="4 8" id="KW-0812">Transmembrane</keyword>
<evidence type="ECO:0000259" key="9">
    <source>
        <dbReference type="PROSITE" id="PS50850"/>
    </source>
</evidence>
<evidence type="ECO:0000256" key="3">
    <source>
        <dbReference type="ARBA" id="ARBA00022475"/>
    </source>
</evidence>
<keyword evidence="3" id="KW-1003">Cell membrane</keyword>
<evidence type="ECO:0000256" key="2">
    <source>
        <dbReference type="ARBA" id="ARBA00022448"/>
    </source>
</evidence>
<protein>
    <submittedName>
        <fullName evidence="10">MFS family permease</fullName>
    </submittedName>
</protein>
<feature type="transmembrane region" description="Helical" evidence="8">
    <location>
        <begin position="187"/>
        <end position="205"/>
    </location>
</feature>
<dbReference type="CDD" id="cd17369">
    <property type="entry name" value="MFS_ShiA_like"/>
    <property type="match status" value="1"/>
</dbReference>
<keyword evidence="11" id="KW-1185">Reference proteome</keyword>
<reference evidence="10 11" key="1">
    <citation type="submission" date="2020-07" db="EMBL/GenBank/DDBJ databases">
        <title>Sequencing the genomes of 1000 actinobacteria strains.</title>
        <authorList>
            <person name="Klenk H.-P."/>
        </authorList>
    </citation>
    <scope>NUCLEOTIDE SEQUENCE [LARGE SCALE GENOMIC DNA]</scope>
    <source>
        <strain evidence="10 11">DSM 26474</strain>
    </source>
</reference>
<feature type="transmembrane region" description="Helical" evidence="8">
    <location>
        <begin position="211"/>
        <end position="230"/>
    </location>
</feature>
<dbReference type="InterPro" id="IPR036259">
    <property type="entry name" value="MFS_trans_sf"/>
</dbReference>
<evidence type="ECO:0000256" key="6">
    <source>
        <dbReference type="ARBA" id="ARBA00023136"/>
    </source>
</evidence>
<dbReference type="Pfam" id="PF00083">
    <property type="entry name" value="Sugar_tr"/>
    <property type="match status" value="1"/>
</dbReference>
<proteinExistence type="predicted"/>
<keyword evidence="5 8" id="KW-1133">Transmembrane helix</keyword>
<evidence type="ECO:0000256" key="8">
    <source>
        <dbReference type="SAM" id="Phobius"/>
    </source>
</evidence>
<feature type="region of interest" description="Disordered" evidence="7">
    <location>
        <begin position="1"/>
        <end position="31"/>
    </location>
</feature>
<feature type="transmembrane region" description="Helical" evidence="8">
    <location>
        <begin position="78"/>
        <end position="100"/>
    </location>
</feature>
<dbReference type="Pfam" id="PF07690">
    <property type="entry name" value="MFS_1"/>
    <property type="match status" value="1"/>
</dbReference>
<feature type="transmembrane region" description="Helical" evidence="8">
    <location>
        <begin position="425"/>
        <end position="446"/>
    </location>
</feature>
<dbReference type="InterPro" id="IPR005828">
    <property type="entry name" value="MFS_sugar_transport-like"/>
</dbReference>